<dbReference type="PANTHER" id="PTHR11157:SF126">
    <property type="entry name" value="ELONGATION OF VERY LONG CHAIN FATTY ACIDS PROTEIN"/>
    <property type="match status" value="1"/>
</dbReference>
<keyword evidence="4 10" id="KW-0812">Transmembrane</keyword>
<feature type="transmembrane region" description="Helical" evidence="10">
    <location>
        <begin position="24"/>
        <end position="44"/>
    </location>
</feature>
<reference evidence="11" key="1">
    <citation type="submission" date="2022-08" db="UniProtKB">
        <authorList>
            <consortium name="EnsemblMetazoa"/>
        </authorList>
    </citation>
    <scope>IDENTIFICATION</scope>
    <source>
        <strain evidence="11">05x7-T-G4-1.051#20</strain>
    </source>
</reference>
<keyword evidence="9 10" id="KW-0275">Fatty acid biosynthesis</keyword>
<keyword evidence="3 10" id="KW-0808">Transferase</keyword>
<comment type="subcellular location">
    <subcellularLocation>
        <location evidence="1">Membrane</location>
        <topology evidence="1">Multi-pass membrane protein</topology>
    </subcellularLocation>
</comment>
<feature type="transmembrane region" description="Helical" evidence="10">
    <location>
        <begin position="65"/>
        <end position="84"/>
    </location>
</feature>
<protein>
    <recommendedName>
        <fullName evidence="10">Elongation of very long chain fatty acids protein</fullName>
        <ecNumber evidence="10">2.3.1.199</ecNumber>
    </recommendedName>
    <alternativeName>
        <fullName evidence="10">Very-long-chain 3-oxoacyl-CoA synthase</fullName>
    </alternativeName>
</protein>
<dbReference type="GO" id="GO:0030148">
    <property type="term" value="P:sphingolipid biosynthetic process"/>
    <property type="evidence" value="ECO:0007669"/>
    <property type="project" value="TreeGrafter"/>
</dbReference>
<keyword evidence="5 10" id="KW-0276">Fatty acid metabolism</keyword>
<dbReference type="OrthoDB" id="434092at2759"/>
<keyword evidence="7 10" id="KW-0443">Lipid metabolism</keyword>
<feature type="transmembrane region" description="Helical" evidence="10">
    <location>
        <begin position="202"/>
        <end position="220"/>
    </location>
</feature>
<keyword evidence="12" id="KW-1185">Reference proteome</keyword>
<evidence type="ECO:0000256" key="5">
    <source>
        <dbReference type="ARBA" id="ARBA00022832"/>
    </source>
</evidence>
<proteinExistence type="inferred from homology"/>
<feature type="transmembrane region" description="Helical" evidence="10">
    <location>
        <begin position="170"/>
        <end position="190"/>
    </location>
</feature>
<dbReference type="GO" id="GO:0034626">
    <property type="term" value="P:fatty acid elongation, polyunsaturated fatty acid"/>
    <property type="evidence" value="ECO:0007669"/>
    <property type="project" value="TreeGrafter"/>
</dbReference>
<dbReference type="Pfam" id="PF01151">
    <property type="entry name" value="ELO"/>
    <property type="match status" value="1"/>
</dbReference>
<dbReference type="EnsemblMetazoa" id="G1864.1">
    <property type="protein sequence ID" value="G1864.1:cds"/>
    <property type="gene ID" value="G1864"/>
</dbReference>
<accession>A0A8W8JDG9</accession>
<dbReference type="GO" id="GO:0034625">
    <property type="term" value="P:fatty acid elongation, monounsaturated fatty acid"/>
    <property type="evidence" value="ECO:0007669"/>
    <property type="project" value="TreeGrafter"/>
</dbReference>
<dbReference type="EC" id="2.3.1.199" evidence="10"/>
<evidence type="ECO:0000256" key="4">
    <source>
        <dbReference type="ARBA" id="ARBA00022692"/>
    </source>
</evidence>
<dbReference type="GO" id="GO:0019367">
    <property type="term" value="P:fatty acid elongation, saturated fatty acid"/>
    <property type="evidence" value="ECO:0007669"/>
    <property type="project" value="TreeGrafter"/>
</dbReference>
<evidence type="ECO:0000256" key="7">
    <source>
        <dbReference type="ARBA" id="ARBA00023098"/>
    </source>
</evidence>
<sequence length="262" mass="30844">MAGLRGNLTLVETYLTHGDERLRGWPFMDSPVPVLTVFVLYLMMVKQGPKMMEQRKPFQVQGPMVLYNLAVMVLSIYITFEKLISAVQSSYSLKCQPVDYSDDPRAIRMLNASYWYFISKIIELLDTFFFIVRKKERQITFLHVYHHAIMLLHTWWFVKFVPGGQTFVLGFLNSFVHIWMYAYYGLAAMGPHMQKYLWWKKYLTKLQLFQFVLTSSHALYNVCFGDCGFPRLFSLSSVIQSAIFFSLFMNFYLQAYRKSKTS</sequence>
<evidence type="ECO:0000313" key="12">
    <source>
        <dbReference type="Proteomes" id="UP000005408"/>
    </source>
</evidence>
<comment type="similarity">
    <text evidence="10">Belongs to the ELO family.</text>
</comment>
<evidence type="ECO:0000256" key="9">
    <source>
        <dbReference type="ARBA" id="ARBA00023160"/>
    </source>
</evidence>
<dbReference type="Proteomes" id="UP000005408">
    <property type="component" value="Unassembled WGS sequence"/>
</dbReference>
<dbReference type="InterPro" id="IPR030457">
    <property type="entry name" value="ELO_CS"/>
</dbReference>
<dbReference type="PANTHER" id="PTHR11157">
    <property type="entry name" value="FATTY ACID ACYL TRANSFERASE-RELATED"/>
    <property type="match status" value="1"/>
</dbReference>
<organism evidence="11 12">
    <name type="scientific">Magallana gigas</name>
    <name type="common">Pacific oyster</name>
    <name type="synonym">Crassostrea gigas</name>
    <dbReference type="NCBI Taxonomy" id="29159"/>
    <lineage>
        <taxon>Eukaryota</taxon>
        <taxon>Metazoa</taxon>
        <taxon>Spiralia</taxon>
        <taxon>Lophotrochozoa</taxon>
        <taxon>Mollusca</taxon>
        <taxon>Bivalvia</taxon>
        <taxon>Autobranchia</taxon>
        <taxon>Pteriomorphia</taxon>
        <taxon>Ostreida</taxon>
        <taxon>Ostreoidea</taxon>
        <taxon>Ostreidae</taxon>
        <taxon>Magallana</taxon>
    </lineage>
</organism>
<dbReference type="OMA" id="IFYYGWW"/>
<dbReference type="AlphaFoldDB" id="A0A8W8JDG9"/>
<evidence type="ECO:0000256" key="6">
    <source>
        <dbReference type="ARBA" id="ARBA00022989"/>
    </source>
</evidence>
<name>A0A8W8JDG9_MAGGI</name>
<keyword evidence="2 10" id="KW-0444">Lipid biosynthesis</keyword>
<feature type="transmembrane region" description="Helical" evidence="10">
    <location>
        <begin position="114"/>
        <end position="132"/>
    </location>
</feature>
<keyword evidence="6 10" id="KW-1133">Transmembrane helix</keyword>
<evidence type="ECO:0000256" key="8">
    <source>
        <dbReference type="ARBA" id="ARBA00023136"/>
    </source>
</evidence>
<keyword evidence="8 10" id="KW-0472">Membrane</keyword>
<dbReference type="PROSITE" id="PS01188">
    <property type="entry name" value="ELO"/>
    <property type="match status" value="1"/>
</dbReference>
<evidence type="ECO:0000313" key="11">
    <source>
        <dbReference type="EnsemblMetazoa" id="G1864.1:cds"/>
    </source>
</evidence>
<evidence type="ECO:0000256" key="2">
    <source>
        <dbReference type="ARBA" id="ARBA00022516"/>
    </source>
</evidence>
<dbReference type="GO" id="GO:0009922">
    <property type="term" value="F:fatty acid elongase activity"/>
    <property type="evidence" value="ECO:0007669"/>
    <property type="project" value="UniProtKB-EC"/>
</dbReference>
<dbReference type="GO" id="GO:0005789">
    <property type="term" value="C:endoplasmic reticulum membrane"/>
    <property type="evidence" value="ECO:0007669"/>
    <property type="project" value="TreeGrafter"/>
</dbReference>
<evidence type="ECO:0000256" key="3">
    <source>
        <dbReference type="ARBA" id="ARBA00022679"/>
    </source>
</evidence>
<feature type="transmembrane region" description="Helical" evidence="10">
    <location>
        <begin position="232"/>
        <end position="253"/>
    </location>
</feature>
<dbReference type="GO" id="GO:0042761">
    <property type="term" value="P:very long-chain fatty acid biosynthetic process"/>
    <property type="evidence" value="ECO:0007669"/>
    <property type="project" value="TreeGrafter"/>
</dbReference>
<dbReference type="InterPro" id="IPR002076">
    <property type="entry name" value="ELO_fam"/>
</dbReference>
<comment type="catalytic activity">
    <reaction evidence="10">
        <text>a very-long-chain acyl-CoA + malonyl-CoA + H(+) = a very-long-chain 3-oxoacyl-CoA + CO2 + CoA</text>
        <dbReference type="Rhea" id="RHEA:32727"/>
        <dbReference type="ChEBI" id="CHEBI:15378"/>
        <dbReference type="ChEBI" id="CHEBI:16526"/>
        <dbReference type="ChEBI" id="CHEBI:57287"/>
        <dbReference type="ChEBI" id="CHEBI:57384"/>
        <dbReference type="ChEBI" id="CHEBI:90725"/>
        <dbReference type="ChEBI" id="CHEBI:90736"/>
        <dbReference type="EC" id="2.3.1.199"/>
    </reaction>
</comment>
<feature type="transmembrane region" description="Helical" evidence="10">
    <location>
        <begin position="139"/>
        <end position="158"/>
    </location>
</feature>
<evidence type="ECO:0000256" key="1">
    <source>
        <dbReference type="ARBA" id="ARBA00004141"/>
    </source>
</evidence>
<evidence type="ECO:0000256" key="10">
    <source>
        <dbReference type="RuleBase" id="RU361115"/>
    </source>
</evidence>